<gene>
    <name evidence="1" type="ORF">BWQ96_09254</name>
</gene>
<sequence length="191" mass="22474">MPRREGQMLREIRRNSVRQLLRRSKALRLTGISTEAFLSFKQKREIYERRVTEKSSEHGTTIPATSYRNSIQNPVLEMFVSAQWVYVSSVDDITEDHLKASIEERAKVNPEDYDLAQIEKGICKICMDRSVKTLEMQVWQLGLQYATKLEEIGYSKVIQMQPKLAIGRILRRISHLQLRKRMKLTLKHRKE</sequence>
<protein>
    <submittedName>
        <fullName evidence="1">Uncharacterized protein</fullName>
    </submittedName>
</protein>
<dbReference type="OrthoDB" id="126052at2759"/>
<evidence type="ECO:0000313" key="2">
    <source>
        <dbReference type="Proteomes" id="UP000247409"/>
    </source>
</evidence>
<organism evidence="1 2">
    <name type="scientific">Gracilariopsis chorda</name>
    <dbReference type="NCBI Taxonomy" id="448386"/>
    <lineage>
        <taxon>Eukaryota</taxon>
        <taxon>Rhodophyta</taxon>
        <taxon>Florideophyceae</taxon>
        <taxon>Rhodymeniophycidae</taxon>
        <taxon>Gracilariales</taxon>
        <taxon>Gracilariaceae</taxon>
        <taxon>Gracilariopsis</taxon>
    </lineage>
</organism>
<name>A0A2V3IG25_9FLOR</name>
<accession>A0A2V3IG25</accession>
<dbReference type="AlphaFoldDB" id="A0A2V3IG25"/>
<dbReference type="EMBL" id="NBIV01000241">
    <property type="protein sequence ID" value="PXF41039.1"/>
    <property type="molecule type" value="Genomic_DNA"/>
</dbReference>
<comment type="caution">
    <text evidence="1">The sequence shown here is derived from an EMBL/GenBank/DDBJ whole genome shotgun (WGS) entry which is preliminary data.</text>
</comment>
<evidence type="ECO:0000313" key="1">
    <source>
        <dbReference type="EMBL" id="PXF41039.1"/>
    </source>
</evidence>
<dbReference type="Proteomes" id="UP000247409">
    <property type="component" value="Unassembled WGS sequence"/>
</dbReference>
<keyword evidence="2" id="KW-1185">Reference proteome</keyword>
<proteinExistence type="predicted"/>
<reference evidence="1 2" key="1">
    <citation type="journal article" date="2018" name="Mol. Biol. Evol.">
        <title>Analysis of the draft genome of the red seaweed Gracilariopsis chorda provides insights into genome size evolution in Rhodophyta.</title>
        <authorList>
            <person name="Lee J."/>
            <person name="Yang E.C."/>
            <person name="Graf L."/>
            <person name="Yang J.H."/>
            <person name="Qiu H."/>
            <person name="Zel Zion U."/>
            <person name="Chan C.X."/>
            <person name="Stephens T.G."/>
            <person name="Weber A.P.M."/>
            <person name="Boo G.H."/>
            <person name="Boo S.M."/>
            <person name="Kim K.M."/>
            <person name="Shin Y."/>
            <person name="Jung M."/>
            <person name="Lee S.J."/>
            <person name="Yim H.S."/>
            <person name="Lee J.H."/>
            <person name="Bhattacharya D."/>
            <person name="Yoon H.S."/>
        </authorList>
    </citation>
    <scope>NUCLEOTIDE SEQUENCE [LARGE SCALE GENOMIC DNA]</scope>
    <source>
        <strain evidence="1 2">SKKU-2015</strain>
        <tissue evidence="1">Whole body</tissue>
    </source>
</reference>